<dbReference type="SMART" id="SM00717">
    <property type="entry name" value="SANT"/>
    <property type="match status" value="1"/>
</dbReference>
<dbReference type="InterPro" id="IPR001005">
    <property type="entry name" value="SANT/Myb"/>
</dbReference>
<sequence>MCATSQSSSDDGQLLECAACEKDGELLRCCGCPHAFHPECAGYAGFDDVPVARSRWHCWYCAGAKGFKHPTSKLAVKAGGKLLVGYTNECQVYYLGEAVEVTCEQVAVRFPHFPASEVERLPRTSKRLWHGTLADSSWQFDKADFSYEPLSRCAPVDFDRLREELAARQAAAAAAAAAAPAPAAAAGTPRAKGGVTAAAAAAAGSVQQGATSAGNSFTSSQLSGPRPPSAPWSQAEEDALLDAVRHLGVGKWQRVKDLKAAQLSGRSVEEIRAKWRSGLKQTSVVSPTRARLPFPSPWAQAGLGAAPPASAAAAGPAAAGPAAAEASDGNVPAPTAAAAAAAAAAATAAAVPAAPAVAAAEAAVGPAAASEEAEWKHPSAFPRALTVRLRPTPAALALHPGQLVEARAVEEDFCGGWALARVLQVHRGGSAGIASVDVEYCDFREEGEATNTRERVSFLHTTDDRRWVFPRIRLPRLPTKPTGAWPPALQQEQIVEVFVHDIWWWGEVVRLEEQAGVAGVRFEPPPLGEGDLTSHPLYNLRLNCIHLR</sequence>
<dbReference type="PROSITE" id="PS50016">
    <property type="entry name" value="ZF_PHD_2"/>
    <property type="match status" value="1"/>
</dbReference>
<keyword evidence="2 4" id="KW-0863">Zinc-finger</keyword>
<dbReference type="GO" id="GO:0008270">
    <property type="term" value="F:zinc ion binding"/>
    <property type="evidence" value="ECO:0007669"/>
    <property type="project" value="UniProtKB-KW"/>
</dbReference>
<reference evidence="9 10" key="1">
    <citation type="journal article" date="2018" name="Plant J.">
        <title>Genome sequences of Chlorella sorokiniana UTEX 1602 and Micractinium conductrix SAG 241.80: implications to maltose excretion by a green alga.</title>
        <authorList>
            <person name="Arriola M.B."/>
            <person name="Velmurugan N."/>
            <person name="Zhang Y."/>
            <person name="Plunkett M.H."/>
            <person name="Hondzo H."/>
            <person name="Barney B.M."/>
        </authorList>
    </citation>
    <scope>NUCLEOTIDE SEQUENCE [LARGE SCALE GENOMIC DNA]</scope>
    <source>
        <strain evidence="10">UTEX 1602</strain>
    </source>
</reference>
<dbReference type="InterPro" id="IPR011011">
    <property type="entry name" value="Znf_FYVE_PHD"/>
</dbReference>
<dbReference type="PROSITE" id="PS51294">
    <property type="entry name" value="HTH_MYB"/>
    <property type="match status" value="1"/>
</dbReference>
<evidence type="ECO:0000256" key="2">
    <source>
        <dbReference type="ARBA" id="ARBA00022771"/>
    </source>
</evidence>
<evidence type="ECO:0000259" key="6">
    <source>
        <dbReference type="PROSITE" id="PS50016"/>
    </source>
</evidence>
<dbReference type="InterPro" id="IPR001965">
    <property type="entry name" value="Znf_PHD"/>
</dbReference>
<dbReference type="Proteomes" id="UP000239899">
    <property type="component" value="Unassembled WGS sequence"/>
</dbReference>
<dbReference type="SUPFAM" id="SSF57903">
    <property type="entry name" value="FYVE/PHD zinc finger"/>
    <property type="match status" value="1"/>
</dbReference>
<protein>
    <submittedName>
        <fullName evidence="9">Uncharacterized protein</fullName>
    </submittedName>
</protein>
<dbReference type="Gene3D" id="3.30.40.10">
    <property type="entry name" value="Zinc/RING finger domain, C3HC4 (zinc finger)"/>
    <property type="match status" value="1"/>
</dbReference>
<evidence type="ECO:0000256" key="1">
    <source>
        <dbReference type="ARBA" id="ARBA00022723"/>
    </source>
</evidence>
<feature type="domain" description="HTH myb-type" evidence="8">
    <location>
        <begin position="231"/>
        <end position="283"/>
    </location>
</feature>
<dbReference type="SUPFAM" id="SSF46689">
    <property type="entry name" value="Homeodomain-like"/>
    <property type="match status" value="1"/>
</dbReference>
<keyword evidence="1" id="KW-0479">Metal-binding</keyword>
<dbReference type="OrthoDB" id="2020707at2759"/>
<evidence type="ECO:0000313" key="10">
    <source>
        <dbReference type="Proteomes" id="UP000239899"/>
    </source>
</evidence>
<name>A0A2P6TKC7_CHLSO</name>
<feature type="domain" description="Myb-like" evidence="7">
    <location>
        <begin position="224"/>
        <end position="279"/>
    </location>
</feature>
<dbReference type="InterPro" id="IPR019787">
    <property type="entry name" value="Znf_PHD-finger"/>
</dbReference>
<dbReference type="PROSITE" id="PS01359">
    <property type="entry name" value="ZF_PHD_1"/>
    <property type="match status" value="1"/>
</dbReference>
<organism evidence="9 10">
    <name type="scientific">Chlorella sorokiniana</name>
    <name type="common">Freshwater green alga</name>
    <dbReference type="NCBI Taxonomy" id="3076"/>
    <lineage>
        <taxon>Eukaryota</taxon>
        <taxon>Viridiplantae</taxon>
        <taxon>Chlorophyta</taxon>
        <taxon>core chlorophytes</taxon>
        <taxon>Trebouxiophyceae</taxon>
        <taxon>Chlorellales</taxon>
        <taxon>Chlorellaceae</taxon>
        <taxon>Chlorella clade</taxon>
        <taxon>Chlorella</taxon>
    </lineage>
</organism>
<feature type="region of interest" description="Disordered" evidence="5">
    <location>
        <begin position="210"/>
        <end position="233"/>
    </location>
</feature>
<dbReference type="Pfam" id="PF00249">
    <property type="entry name" value="Myb_DNA-binding"/>
    <property type="match status" value="1"/>
</dbReference>
<evidence type="ECO:0000256" key="3">
    <source>
        <dbReference type="ARBA" id="ARBA00022833"/>
    </source>
</evidence>
<accession>A0A2P6TKC7</accession>
<dbReference type="Gene3D" id="1.10.246.220">
    <property type="match status" value="1"/>
</dbReference>
<evidence type="ECO:0000259" key="7">
    <source>
        <dbReference type="PROSITE" id="PS50090"/>
    </source>
</evidence>
<feature type="domain" description="PHD-type" evidence="6">
    <location>
        <begin position="14"/>
        <end position="64"/>
    </location>
</feature>
<dbReference type="InterPro" id="IPR009057">
    <property type="entry name" value="Homeodomain-like_sf"/>
</dbReference>
<keyword evidence="10" id="KW-1185">Reference proteome</keyword>
<dbReference type="AlphaFoldDB" id="A0A2P6TKC7"/>
<evidence type="ECO:0000313" key="9">
    <source>
        <dbReference type="EMBL" id="PRW44521.1"/>
    </source>
</evidence>
<comment type="caution">
    <text evidence="9">The sequence shown here is derived from an EMBL/GenBank/DDBJ whole genome shotgun (WGS) entry which is preliminary data.</text>
</comment>
<dbReference type="InterPro" id="IPR013083">
    <property type="entry name" value="Znf_RING/FYVE/PHD"/>
</dbReference>
<proteinExistence type="predicted"/>
<dbReference type="InterPro" id="IPR019786">
    <property type="entry name" value="Zinc_finger_PHD-type_CS"/>
</dbReference>
<dbReference type="EMBL" id="LHPG02000013">
    <property type="protein sequence ID" value="PRW44521.1"/>
    <property type="molecule type" value="Genomic_DNA"/>
</dbReference>
<gene>
    <name evidence="9" type="ORF">C2E21_6535</name>
</gene>
<evidence type="ECO:0000256" key="4">
    <source>
        <dbReference type="PROSITE-ProRule" id="PRU00146"/>
    </source>
</evidence>
<keyword evidence="3" id="KW-0862">Zinc</keyword>
<evidence type="ECO:0000256" key="5">
    <source>
        <dbReference type="SAM" id="MobiDB-lite"/>
    </source>
</evidence>
<dbReference type="SMART" id="SM00249">
    <property type="entry name" value="PHD"/>
    <property type="match status" value="1"/>
</dbReference>
<dbReference type="PROSITE" id="PS50090">
    <property type="entry name" value="MYB_LIKE"/>
    <property type="match status" value="1"/>
</dbReference>
<dbReference type="CDD" id="cd00167">
    <property type="entry name" value="SANT"/>
    <property type="match status" value="1"/>
</dbReference>
<evidence type="ECO:0000259" key="8">
    <source>
        <dbReference type="PROSITE" id="PS51294"/>
    </source>
</evidence>
<dbReference type="InterPro" id="IPR017930">
    <property type="entry name" value="Myb_dom"/>
</dbReference>